<dbReference type="InterPro" id="IPR029063">
    <property type="entry name" value="SAM-dependent_MTases_sf"/>
</dbReference>
<dbReference type="EMBL" id="JARJCN010000085">
    <property type="protein sequence ID" value="KAJ7076112.1"/>
    <property type="molecule type" value="Genomic_DNA"/>
</dbReference>
<dbReference type="GO" id="GO:0032259">
    <property type="term" value="P:methylation"/>
    <property type="evidence" value="ECO:0007669"/>
    <property type="project" value="UniProtKB-KW"/>
</dbReference>
<evidence type="ECO:0000256" key="3">
    <source>
        <dbReference type="ARBA" id="ARBA00022679"/>
    </source>
</evidence>
<dbReference type="SUPFAM" id="SSF53335">
    <property type="entry name" value="S-adenosyl-L-methionine-dependent methyltransferases"/>
    <property type="match status" value="1"/>
</dbReference>
<keyword evidence="1" id="KW-0597">Phosphoprotein</keyword>
<accession>A0AAD6TVM1</accession>
<dbReference type="Pfam" id="PF05724">
    <property type="entry name" value="TPMT"/>
    <property type="match status" value="1"/>
</dbReference>
<evidence type="ECO:0000256" key="2">
    <source>
        <dbReference type="ARBA" id="ARBA00022603"/>
    </source>
</evidence>
<keyword evidence="6" id="KW-1185">Reference proteome</keyword>
<keyword evidence="3" id="KW-0808">Transferase</keyword>
<dbReference type="Gene3D" id="3.40.50.150">
    <property type="entry name" value="Vaccinia Virus protein VP39"/>
    <property type="match status" value="1"/>
</dbReference>
<keyword evidence="4" id="KW-0949">S-adenosyl-L-methionine</keyword>
<dbReference type="PANTHER" id="PTHR32183:SF11">
    <property type="entry name" value="THIOL METHYLTRANSFERASE 2-RELATED"/>
    <property type="match status" value="1"/>
</dbReference>
<protein>
    <submittedName>
        <fullName evidence="5">S-adenosyl-L-methionine-dependent methyltransferase</fullName>
    </submittedName>
</protein>
<evidence type="ECO:0000313" key="5">
    <source>
        <dbReference type="EMBL" id="KAJ7076112.1"/>
    </source>
</evidence>
<dbReference type="Proteomes" id="UP001222325">
    <property type="component" value="Unassembled WGS sequence"/>
</dbReference>
<evidence type="ECO:0000313" key="6">
    <source>
        <dbReference type="Proteomes" id="UP001222325"/>
    </source>
</evidence>
<reference evidence="5" key="1">
    <citation type="submission" date="2023-03" db="EMBL/GenBank/DDBJ databases">
        <title>Massive genome expansion in bonnet fungi (Mycena s.s.) driven by repeated elements and novel gene families across ecological guilds.</title>
        <authorList>
            <consortium name="Lawrence Berkeley National Laboratory"/>
            <person name="Harder C.B."/>
            <person name="Miyauchi S."/>
            <person name="Viragh M."/>
            <person name="Kuo A."/>
            <person name="Thoen E."/>
            <person name="Andreopoulos B."/>
            <person name="Lu D."/>
            <person name="Skrede I."/>
            <person name="Drula E."/>
            <person name="Henrissat B."/>
            <person name="Morin E."/>
            <person name="Kohler A."/>
            <person name="Barry K."/>
            <person name="LaButti K."/>
            <person name="Morin E."/>
            <person name="Salamov A."/>
            <person name="Lipzen A."/>
            <person name="Mereny Z."/>
            <person name="Hegedus B."/>
            <person name="Baldrian P."/>
            <person name="Stursova M."/>
            <person name="Weitz H."/>
            <person name="Taylor A."/>
            <person name="Grigoriev I.V."/>
            <person name="Nagy L.G."/>
            <person name="Martin F."/>
            <person name="Kauserud H."/>
        </authorList>
    </citation>
    <scope>NUCLEOTIDE SEQUENCE</scope>
    <source>
        <strain evidence="5">CBHHK173m</strain>
    </source>
</reference>
<gene>
    <name evidence="5" type="ORF">B0H15DRAFT_864947</name>
</gene>
<dbReference type="InterPro" id="IPR008854">
    <property type="entry name" value="TPMT"/>
</dbReference>
<keyword evidence="2 5" id="KW-0489">Methyltransferase</keyword>
<dbReference type="PANTHER" id="PTHR32183">
    <property type="match status" value="1"/>
</dbReference>
<evidence type="ECO:0000256" key="1">
    <source>
        <dbReference type="ARBA" id="ARBA00022553"/>
    </source>
</evidence>
<dbReference type="GO" id="GO:0008757">
    <property type="term" value="F:S-adenosylmethionine-dependent methyltransferase activity"/>
    <property type="evidence" value="ECO:0007669"/>
    <property type="project" value="InterPro"/>
</dbReference>
<comment type="caution">
    <text evidence="5">The sequence shown here is derived from an EMBL/GenBank/DDBJ whole genome shotgun (WGS) entry which is preliminary data.</text>
</comment>
<evidence type="ECO:0000256" key="4">
    <source>
        <dbReference type="ARBA" id="ARBA00022691"/>
    </source>
</evidence>
<dbReference type="CDD" id="cd02440">
    <property type="entry name" value="AdoMet_MTases"/>
    <property type="match status" value="1"/>
</dbReference>
<sequence>MAASNVSEKLRAIITDDPYTWDEAWKQNLTSWDAGDIQPPLREIVQSGEIAFPKTGRAFVPGCGSGYDAKFISSELGWDTLAIDISTIAVQNAAKNIGPGSLARVEVHDFFSFAVPESEKFDLIYDYTFFVAIPPSRRPEWGSQMNALIKRGGYLITLVFPLDTETDVGPPWFVRPEHYLAPLGGDWEKVVDRVPAVSSSSHVGREHLVVWKKL</sequence>
<name>A0AAD6TVM1_9AGAR</name>
<organism evidence="5 6">
    <name type="scientific">Mycena belliarum</name>
    <dbReference type="NCBI Taxonomy" id="1033014"/>
    <lineage>
        <taxon>Eukaryota</taxon>
        <taxon>Fungi</taxon>
        <taxon>Dikarya</taxon>
        <taxon>Basidiomycota</taxon>
        <taxon>Agaricomycotina</taxon>
        <taxon>Agaricomycetes</taxon>
        <taxon>Agaricomycetidae</taxon>
        <taxon>Agaricales</taxon>
        <taxon>Marasmiineae</taxon>
        <taxon>Mycenaceae</taxon>
        <taxon>Mycena</taxon>
    </lineage>
</organism>
<proteinExistence type="predicted"/>
<dbReference type="PROSITE" id="PS51585">
    <property type="entry name" value="SAM_MT_TPMT"/>
    <property type="match status" value="1"/>
</dbReference>
<dbReference type="AlphaFoldDB" id="A0AAD6TVM1"/>